<keyword evidence="2" id="KW-1133">Transmembrane helix</keyword>
<feature type="transmembrane region" description="Helical" evidence="2">
    <location>
        <begin position="155"/>
        <end position="172"/>
    </location>
</feature>
<name>A0A3Q8CXS5_9LACO</name>
<evidence type="ECO:0000313" key="4">
    <source>
        <dbReference type="EMBL" id="AUJ28835.1"/>
    </source>
</evidence>
<dbReference type="GO" id="GO:0080120">
    <property type="term" value="P:CAAX-box protein maturation"/>
    <property type="evidence" value="ECO:0007669"/>
    <property type="project" value="UniProtKB-ARBA"/>
</dbReference>
<feature type="transmembrane region" description="Helical" evidence="2">
    <location>
        <begin position="14"/>
        <end position="40"/>
    </location>
</feature>
<dbReference type="EMBL" id="CP018176">
    <property type="protein sequence ID" value="AUJ28835.1"/>
    <property type="molecule type" value="Genomic_DNA"/>
</dbReference>
<feature type="transmembrane region" description="Helical" evidence="2">
    <location>
        <begin position="117"/>
        <end position="135"/>
    </location>
</feature>
<feature type="transmembrane region" description="Helical" evidence="2">
    <location>
        <begin position="86"/>
        <end position="111"/>
    </location>
</feature>
<comment type="similarity">
    <text evidence="1">Belongs to the UPF0177 family.</text>
</comment>
<dbReference type="PANTHER" id="PTHR39430">
    <property type="entry name" value="MEMBRANE-ASSOCIATED PROTEASE-RELATED"/>
    <property type="match status" value="1"/>
</dbReference>
<dbReference type="InterPro" id="IPR003675">
    <property type="entry name" value="Rce1/LyrA-like_dom"/>
</dbReference>
<dbReference type="RefSeq" id="WP_141052556.1">
    <property type="nucleotide sequence ID" value="NZ_CP018176.1"/>
</dbReference>
<reference evidence="4 5" key="1">
    <citation type="submission" date="2016-11" db="EMBL/GenBank/DDBJ databases">
        <title>Interaction between Lactobacillus species and yeast in water kefir.</title>
        <authorList>
            <person name="Behr J."/>
            <person name="Xu D."/>
            <person name="Vogel R.F."/>
        </authorList>
    </citation>
    <scope>NUCLEOTIDE SEQUENCE [LARGE SCALE GENOMIC DNA]</scope>
    <source>
        <strain evidence="4 5">TMW 1.1822</strain>
    </source>
</reference>
<proteinExistence type="inferred from homology"/>
<organism evidence="4 5">
    <name type="scientific">Liquorilactobacillus hordei</name>
    <dbReference type="NCBI Taxonomy" id="468911"/>
    <lineage>
        <taxon>Bacteria</taxon>
        <taxon>Bacillati</taxon>
        <taxon>Bacillota</taxon>
        <taxon>Bacilli</taxon>
        <taxon>Lactobacillales</taxon>
        <taxon>Lactobacillaceae</taxon>
        <taxon>Liquorilactobacillus</taxon>
    </lineage>
</organism>
<dbReference type="GO" id="GO:0004175">
    <property type="term" value="F:endopeptidase activity"/>
    <property type="evidence" value="ECO:0007669"/>
    <property type="project" value="UniProtKB-ARBA"/>
</dbReference>
<keyword evidence="2" id="KW-0812">Transmembrane</keyword>
<feature type="domain" description="CAAX prenyl protease 2/Lysostaphin resistance protein A-like" evidence="3">
    <location>
        <begin position="121"/>
        <end position="214"/>
    </location>
</feature>
<dbReference type="Pfam" id="PF02517">
    <property type="entry name" value="Rce1-like"/>
    <property type="match status" value="1"/>
</dbReference>
<evidence type="ECO:0000256" key="1">
    <source>
        <dbReference type="ARBA" id="ARBA00009067"/>
    </source>
</evidence>
<dbReference type="Proteomes" id="UP000314960">
    <property type="component" value="Chromosome"/>
</dbReference>
<dbReference type="PANTHER" id="PTHR39430:SF1">
    <property type="entry name" value="PROTEASE"/>
    <property type="match status" value="1"/>
</dbReference>
<keyword evidence="2" id="KW-0472">Membrane</keyword>
<sequence length="286" mass="32126">MQSLVSSTYLFKKVLYIFVVALLWSFLAQIIPFVLISIGIDVTSSYSGMLISLVGEFIGIFAMYIYYRNTSYVLPPLKKNTLQHYLLGFSFGSLTFVFIWTIIYALGGYYIEVTFHLINSLWLLAFLLGFAIQSFFEELLCRGLIMGYWLKDGKVISAFFLNSIIFTFFHIGNPGFDIYAAAGLFMFALLMSEIRFISGNIWICSAFHAAWNFLEGSVLGTSVSGLPNIGLVIKSINTTSTQRLTGGAFGVERSSSAIIVYGLLVTIIFILLVLKRKDNFPLFRTK</sequence>
<evidence type="ECO:0000259" key="3">
    <source>
        <dbReference type="Pfam" id="PF02517"/>
    </source>
</evidence>
<feature type="transmembrane region" description="Helical" evidence="2">
    <location>
        <begin position="253"/>
        <end position="274"/>
    </location>
</feature>
<protein>
    <recommendedName>
        <fullName evidence="3">CAAX prenyl protease 2/Lysostaphin resistance protein A-like domain-containing protein</fullName>
    </recommendedName>
</protein>
<accession>A0A3Q8CXS5</accession>
<feature type="transmembrane region" description="Helical" evidence="2">
    <location>
        <begin position="46"/>
        <end position="66"/>
    </location>
</feature>
<evidence type="ECO:0000256" key="2">
    <source>
        <dbReference type="SAM" id="Phobius"/>
    </source>
</evidence>
<dbReference type="KEGG" id="lhw:BSQ49_00565"/>
<dbReference type="AlphaFoldDB" id="A0A3Q8CXS5"/>
<gene>
    <name evidence="4" type="ORF">BSQ49_00565</name>
</gene>
<evidence type="ECO:0000313" key="5">
    <source>
        <dbReference type="Proteomes" id="UP000314960"/>
    </source>
</evidence>
<feature type="transmembrane region" description="Helical" evidence="2">
    <location>
        <begin position="178"/>
        <end position="197"/>
    </location>
</feature>